<organism evidence="1">
    <name type="scientific">Uncultured Desulfatiglans sp</name>
    <dbReference type="NCBI Taxonomy" id="1748965"/>
    <lineage>
        <taxon>Bacteria</taxon>
        <taxon>Pseudomonadati</taxon>
        <taxon>Thermodesulfobacteriota</taxon>
        <taxon>Desulfobacteria</taxon>
        <taxon>Desulfatiglandales</taxon>
        <taxon>Desulfatiglandaceae</taxon>
        <taxon>Desulfatiglans</taxon>
        <taxon>environmental samples</taxon>
    </lineage>
</organism>
<dbReference type="EMBL" id="UPXX01000034">
    <property type="protein sequence ID" value="VBB48486.1"/>
    <property type="molecule type" value="Genomic_DNA"/>
</dbReference>
<name>A0A653AL51_UNCDX</name>
<protein>
    <submittedName>
        <fullName evidence="1">Uncharacterized protein</fullName>
    </submittedName>
</protein>
<proteinExistence type="predicted"/>
<dbReference type="AlphaFoldDB" id="A0A653AL51"/>
<reference evidence="1" key="1">
    <citation type="submission" date="2018-07" db="EMBL/GenBank/DDBJ databases">
        <authorList>
            <consortium name="Genoscope - CEA"/>
            <person name="William W."/>
        </authorList>
    </citation>
    <scope>NUCLEOTIDE SEQUENCE</scope>
    <source>
        <strain evidence="1">IK1</strain>
    </source>
</reference>
<gene>
    <name evidence="1" type="ORF">TRIP_B70008</name>
</gene>
<sequence length="150" mass="16432">MALSDFVAILRTDLSDPAGELFTDEVLQRCILKGVHRLARDLEISLSVANGEIVPEPEGETLELLLLLGQIHACQVMRATTANAFSFSSGDKRVDKTKQPQHWAELEEDLKAVYKQRLSDIKPGAAASPEDYIITPGGLNPVIYEQGSDL</sequence>
<evidence type="ECO:0000313" key="1">
    <source>
        <dbReference type="EMBL" id="VBB48486.1"/>
    </source>
</evidence>
<accession>A0A653AL51</accession>